<feature type="transmembrane region" description="Helical" evidence="1">
    <location>
        <begin position="46"/>
        <end position="69"/>
    </location>
</feature>
<dbReference type="AlphaFoldDB" id="A0A269XPU0"/>
<feature type="transmembrane region" description="Helical" evidence="1">
    <location>
        <begin position="258"/>
        <end position="279"/>
    </location>
</feature>
<evidence type="ECO:0000313" key="3">
    <source>
        <dbReference type="Proteomes" id="UP000216151"/>
    </source>
</evidence>
<protein>
    <recommendedName>
        <fullName evidence="4">Glycosyltransferase RgtA/B/C/D-like domain-containing protein</fullName>
    </recommendedName>
</protein>
<proteinExistence type="predicted"/>
<comment type="caution">
    <text evidence="2">The sequence shown here is derived from an EMBL/GenBank/DDBJ whole genome shotgun (WGS) entry which is preliminary data.</text>
</comment>
<gene>
    <name evidence="2" type="ORF">B8X00_14275</name>
</gene>
<dbReference type="EMBL" id="NCXK01000110">
    <property type="protein sequence ID" value="PAK74416.1"/>
    <property type="molecule type" value="Genomic_DNA"/>
</dbReference>
<evidence type="ECO:0008006" key="4">
    <source>
        <dbReference type="Google" id="ProtNLM"/>
    </source>
</evidence>
<accession>A0A269XPU0</accession>
<feature type="transmembrane region" description="Helical" evidence="1">
    <location>
        <begin position="81"/>
        <end position="105"/>
    </location>
</feature>
<keyword evidence="1" id="KW-0472">Membrane</keyword>
<dbReference type="Proteomes" id="UP000216151">
    <property type="component" value="Unassembled WGS sequence"/>
</dbReference>
<evidence type="ECO:0000256" key="1">
    <source>
        <dbReference type="SAM" id="Phobius"/>
    </source>
</evidence>
<feature type="transmembrane region" description="Helical" evidence="1">
    <location>
        <begin position="142"/>
        <end position="159"/>
    </location>
</feature>
<feature type="non-terminal residue" evidence="2">
    <location>
        <position position="281"/>
    </location>
</feature>
<feature type="transmembrane region" description="Helical" evidence="1">
    <location>
        <begin position="191"/>
        <end position="207"/>
    </location>
</feature>
<keyword evidence="1" id="KW-0812">Transmembrane</keyword>
<sequence>ENGITEQTSIPEGFSNPPRFVWERYKVHSSCIGHQVNLENKNYKNIFISFLMGIFLSIIPIVIHSDAYCRDDMQVQYMPTFYAIGSTILHAHLVPFITTHTWFGGNLIGEFQYGILNPIELALYSILPFIKSIQYGADFIAVFHYGILSSGMFFLAKTLGISDKFSYVAAATAVTNNFIYYWYASSWFPQFTSISFMVWAIAFTLRANQSKWYFLAAIISIYLMITIGFPQTIIAFTTFGLIYSFLEIFKYKNIQSCLPLLAVALGGMSALISFLPSVAML</sequence>
<reference evidence="2 3" key="1">
    <citation type="submission" date="2017-04" db="EMBL/GenBank/DDBJ databases">
        <title>Kefir bacterial isolates.</title>
        <authorList>
            <person name="Kim Y."/>
            <person name="Blasche S."/>
            <person name="Patil K.R."/>
        </authorList>
    </citation>
    <scope>NUCLEOTIDE SEQUENCE [LARGE SCALE GENOMIC DNA]</scope>
    <source>
        <strain evidence="2 3">KR</strain>
    </source>
</reference>
<evidence type="ECO:0000313" key="2">
    <source>
        <dbReference type="EMBL" id="PAK74416.1"/>
    </source>
</evidence>
<organism evidence="2 3">
    <name type="scientific">Acetobacter fabarum</name>
    <dbReference type="NCBI Taxonomy" id="483199"/>
    <lineage>
        <taxon>Bacteria</taxon>
        <taxon>Pseudomonadati</taxon>
        <taxon>Pseudomonadota</taxon>
        <taxon>Alphaproteobacteria</taxon>
        <taxon>Acetobacterales</taxon>
        <taxon>Acetobacteraceae</taxon>
        <taxon>Acetobacter</taxon>
    </lineage>
</organism>
<feature type="non-terminal residue" evidence="2">
    <location>
        <position position="1"/>
    </location>
</feature>
<keyword evidence="1" id="KW-1133">Transmembrane helix</keyword>
<keyword evidence="3" id="KW-1185">Reference proteome</keyword>
<name>A0A269XPU0_9PROT</name>
<feature type="transmembrane region" description="Helical" evidence="1">
    <location>
        <begin position="213"/>
        <end position="246"/>
    </location>
</feature>
<dbReference type="RefSeq" id="WP_218831261.1">
    <property type="nucleotide sequence ID" value="NZ_NCXK01000110.1"/>
</dbReference>